<feature type="domain" description="Right handed beta helix" evidence="2">
    <location>
        <begin position="132"/>
        <end position="269"/>
    </location>
</feature>
<evidence type="ECO:0000313" key="4">
    <source>
        <dbReference type="Proteomes" id="UP000256913"/>
    </source>
</evidence>
<dbReference type="Gene3D" id="2.160.20.10">
    <property type="entry name" value="Single-stranded right-handed beta-helix, Pectin lyase-like"/>
    <property type="match status" value="1"/>
</dbReference>
<protein>
    <submittedName>
        <fullName evidence="3">Parallel beta helix pectate lyase-like protein</fullName>
    </submittedName>
</protein>
<name>A0A3D9ZUV9_9ACTN</name>
<dbReference type="GO" id="GO:0016829">
    <property type="term" value="F:lyase activity"/>
    <property type="evidence" value="ECO:0007669"/>
    <property type="project" value="UniProtKB-KW"/>
</dbReference>
<dbReference type="InterPro" id="IPR012334">
    <property type="entry name" value="Pectin_lyas_fold"/>
</dbReference>
<evidence type="ECO:0000259" key="2">
    <source>
        <dbReference type="Pfam" id="PF13229"/>
    </source>
</evidence>
<feature type="chain" id="PRO_5038621251" evidence="1">
    <location>
        <begin position="26"/>
        <end position="349"/>
    </location>
</feature>
<dbReference type="Pfam" id="PF13229">
    <property type="entry name" value="Beta_helix"/>
    <property type="match status" value="1"/>
</dbReference>
<keyword evidence="1" id="KW-0732">Signal</keyword>
<reference evidence="3 4" key="1">
    <citation type="submission" date="2018-08" db="EMBL/GenBank/DDBJ databases">
        <title>Sequencing the genomes of 1000 actinobacteria strains.</title>
        <authorList>
            <person name="Klenk H.-P."/>
        </authorList>
    </citation>
    <scope>NUCLEOTIDE SEQUENCE [LARGE SCALE GENOMIC DNA]</scope>
    <source>
        <strain evidence="3 4">DSM 44099</strain>
    </source>
</reference>
<dbReference type="OrthoDB" id="3465763at2"/>
<dbReference type="InterPro" id="IPR039448">
    <property type="entry name" value="Beta_helix"/>
</dbReference>
<gene>
    <name evidence="3" type="ORF">DFJ67_5797</name>
</gene>
<dbReference type="Proteomes" id="UP000256913">
    <property type="component" value="Unassembled WGS sequence"/>
</dbReference>
<keyword evidence="3" id="KW-0456">Lyase</keyword>
<accession>A0A3D9ZUV9</accession>
<dbReference type="SMART" id="SM00710">
    <property type="entry name" value="PbH1"/>
    <property type="match status" value="4"/>
</dbReference>
<feature type="signal peptide" evidence="1">
    <location>
        <begin position="1"/>
        <end position="25"/>
    </location>
</feature>
<dbReference type="EMBL" id="QUMQ01000001">
    <property type="protein sequence ID" value="REF99753.1"/>
    <property type="molecule type" value="Genomic_DNA"/>
</dbReference>
<keyword evidence="4" id="KW-1185">Reference proteome</keyword>
<dbReference type="RefSeq" id="WP_116070892.1">
    <property type="nucleotide sequence ID" value="NZ_BONB01000122.1"/>
</dbReference>
<sequence length="349" mass="37438">MHRTVLAILSAAGVALIGALPSAPAAASAPVESITVYVGSAAGAAPSGARDGLRRDTAVATVEQAQEVLRAKKAVNATILVDGATFRPSAPVQVTWSPPGGRLTLGTVGVLAATTDCNTFDDLNPALEYGMVLTADNVTINNYVFQNCRNGGIRAMGTSGNRISGLIVENSTFQRLGGYWQGGPGNGYGGIHATYADYIWIENNLFSNLRNSESPASMHGVYLANYTYNTTIYNNRFEQISGDAVRTRNRGDNTIVDLNKFWKVGAYAVFSDWRFNSEGCSTDGLFDRNQVGNTTFNNDRWNEDAQGSINPVRVRLWGHDTATNANLYGCPSDPIVFGGSNVYVTSRPW</sequence>
<evidence type="ECO:0000256" key="1">
    <source>
        <dbReference type="SAM" id="SignalP"/>
    </source>
</evidence>
<organism evidence="3 4">
    <name type="scientific">Asanoa ferruginea</name>
    <dbReference type="NCBI Taxonomy" id="53367"/>
    <lineage>
        <taxon>Bacteria</taxon>
        <taxon>Bacillati</taxon>
        <taxon>Actinomycetota</taxon>
        <taxon>Actinomycetes</taxon>
        <taxon>Micromonosporales</taxon>
        <taxon>Micromonosporaceae</taxon>
        <taxon>Asanoa</taxon>
    </lineage>
</organism>
<dbReference type="AlphaFoldDB" id="A0A3D9ZUV9"/>
<evidence type="ECO:0000313" key="3">
    <source>
        <dbReference type="EMBL" id="REF99753.1"/>
    </source>
</evidence>
<comment type="caution">
    <text evidence="3">The sequence shown here is derived from an EMBL/GenBank/DDBJ whole genome shotgun (WGS) entry which is preliminary data.</text>
</comment>
<dbReference type="InterPro" id="IPR006626">
    <property type="entry name" value="PbH1"/>
</dbReference>
<dbReference type="SUPFAM" id="SSF51126">
    <property type="entry name" value="Pectin lyase-like"/>
    <property type="match status" value="1"/>
</dbReference>
<proteinExistence type="predicted"/>
<dbReference type="InterPro" id="IPR011050">
    <property type="entry name" value="Pectin_lyase_fold/virulence"/>
</dbReference>